<organism evidence="1 2">
    <name type="scientific">Pleurodeles waltl</name>
    <name type="common">Iberian ribbed newt</name>
    <dbReference type="NCBI Taxonomy" id="8319"/>
    <lineage>
        <taxon>Eukaryota</taxon>
        <taxon>Metazoa</taxon>
        <taxon>Chordata</taxon>
        <taxon>Craniata</taxon>
        <taxon>Vertebrata</taxon>
        <taxon>Euteleostomi</taxon>
        <taxon>Amphibia</taxon>
        <taxon>Batrachia</taxon>
        <taxon>Caudata</taxon>
        <taxon>Salamandroidea</taxon>
        <taxon>Salamandridae</taxon>
        <taxon>Pleurodelinae</taxon>
        <taxon>Pleurodeles</taxon>
    </lineage>
</organism>
<dbReference type="AlphaFoldDB" id="A0AAV7SRJ3"/>
<proteinExistence type="predicted"/>
<evidence type="ECO:0000313" key="1">
    <source>
        <dbReference type="EMBL" id="KAJ1166599.1"/>
    </source>
</evidence>
<accession>A0AAV7SRJ3</accession>
<sequence length="70" mass="7842">MTACDSLHVDEATEVHISVIANNSFPKDISLEEIAKAIVEEVVLVWVKESLEKGLWTDFLKGVDRWADAE</sequence>
<dbReference type="Proteomes" id="UP001066276">
    <property type="component" value="Chromosome 4_2"/>
</dbReference>
<reference evidence="1" key="1">
    <citation type="journal article" date="2022" name="bioRxiv">
        <title>Sequencing and chromosome-scale assembly of the giantPleurodeles waltlgenome.</title>
        <authorList>
            <person name="Brown T."/>
            <person name="Elewa A."/>
            <person name="Iarovenko S."/>
            <person name="Subramanian E."/>
            <person name="Araus A.J."/>
            <person name="Petzold A."/>
            <person name="Susuki M."/>
            <person name="Suzuki K.-i.T."/>
            <person name="Hayashi T."/>
            <person name="Toyoda A."/>
            <person name="Oliveira C."/>
            <person name="Osipova E."/>
            <person name="Leigh N.D."/>
            <person name="Simon A."/>
            <person name="Yun M.H."/>
        </authorList>
    </citation>
    <scope>NUCLEOTIDE SEQUENCE</scope>
    <source>
        <strain evidence="1">20211129_DDA</strain>
        <tissue evidence="1">Liver</tissue>
    </source>
</reference>
<gene>
    <name evidence="1" type="ORF">NDU88_006998</name>
</gene>
<comment type="caution">
    <text evidence="1">The sequence shown here is derived from an EMBL/GenBank/DDBJ whole genome shotgun (WGS) entry which is preliminary data.</text>
</comment>
<protein>
    <submittedName>
        <fullName evidence="1">Uncharacterized protein</fullName>
    </submittedName>
</protein>
<dbReference type="EMBL" id="JANPWB010000008">
    <property type="protein sequence ID" value="KAJ1166599.1"/>
    <property type="molecule type" value="Genomic_DNA"/>
</dbReference>
<name>A0AAV7SRJ3_PLEWA</name>
<evidence type="ECO:0000313" key="2">
    <source>
        <dbReference type="Proteomes" id="UP001066276"/>
    </source>
</evidence>
<keyword evidence="2" id="KW-1185">Reference proteome</keyword>